<evidence type="ECO:0000256" key="3">
    <source>
        <dbReference type="ARBA" id="ARBA00023015"/>
    </source>
</evidence>
<evidence type="ECO:0000256" key="6">
    <source>
        <dbReference type="ARBA" id="ARBA00038510"/>
    </source>
</evidence>
<evidence type="ECO:0000313" key="9">
    <source>
        <dbReference type="Proteomes" id="UP001209666"/>
    </source>
</evidence>
<dbReference type="SUPFAM" id="SSF50151">
    <property type="entry name" value="SacY-like RNA-binding domain"/>
    <property type="match status" value="1"/>
</dbReference>
<dbReference type="PROSITE" id="PS51372">
    <property type="entry name" value="PRD_2"/>
    <property type="match status" value="2"/>
</dbReference>
<organism evidence="8 9">
    <name type="scientific">Roseburia amylophila</name>
    <dbReference type="NCBI Taxonomy" id="2981794"/>
    <lineage>
        <taxon>Bacteria</taxon>
        <taxon>Bacillati</taxon>
        <taxon>Bacillota</taxon>
        <taxon>Clostridia</taxon>
        <taxon>Lachnospirales</taxon>
        <taxon>Lachnospiraceae</taxon>
        <taxon>Roseburia</taxon>
    </lineage>
</organism>
<evidence type="ECO:0000256" key="4">
    <source>
        <dbReference type="ARBA" id="ARBA00023159"/>
    </source>
</evidence>
<dbReference type="EMBL" id="JAOQKI010000006">
    <property type="protein sequence ID" value="MCU6716732.1"/>
    <property type="molecule type" value="Genomic_DNA"/>
</dbReference>
<dbReference type="Proteomes" id="UP001209666">
    <property type="component" value="Unassembled WGS sequence"/>
</dbReference>
<evidence type="ECO:0000256" key="1">
    <source>
        <dbReference type="ARBA" id="ARBA00022737"/>
    </source>
</evidence>
<accession>A0ABT2SCF5</accession>
<protein>
    <submittedName>
        <fullName evidence="8">PRD domain-containing protein</fullName>
    </submittedName>
</protein>
<dbReference type="PANTHER" id="PTHR30185">
    <property type="entry name" value="CRYPTIC BETA-GLUCOSIDE BGL OPERON ANTITERMINATOR"/>
    <property type="match status" value="1"/>
</dbReference>
<dbReference type="RefSeq" id="WP_227701342.1">
    <property type="nucleotide sequence ID" value="NZ_JAOQKI010000006.1"/>
</dbReference>
<feature type="domain" description="PRD" evidence="7">
    <location>
        <begin position="64"/>
        <end position="169"/>
    </location>
</feature>
<sequence length="278" mass="32265">MQIIKVINNNVISSEDDKGKEIIVMGKGIGFGKKAGEEIDETKIEKVFSLPDESTSQFMQVVKDMPYEYIRTAELVIAYARETLGYHLSKNIYVTLTDHLGYAIERKQQGIVVANELSWEMKKFYNAEFQVGLKALDIVKQELDVELPEDEAGFIAMHLVNAQMGGQMNQSRNMPAMIKDILNIVRYTFQVELDEKSLSYERFVTHLRFFVQRVISREDSERNDEEFDQLIADRFPHSYECAQKIKSYMKKKLDYEVSDVEISYLAVHIHRVIHSMNK</sequence>
<dbReference type="InterPro" id="IPR036634">
    <property type="entry name" value="PRD_sf"/>
</dbReference>
<reference evidence="8 9" key="1">
    <citation type="journal article" date="2021" name="ISME Commun">
        <title>Automated analysis of genomic sequences facilitates high-throughput and comprehensive description of bacteria.</title>
        <authorList>
            <person name="Hitch T.C.A."/>
        </authorList>
    </citation>
    <scope>NUCLEOTIDE SEQUENCE [LARGE SCALE GENOMIC DNA]</scope>
    <source>
        <strain evidence="8 9">Sanger_19</strain>
    </source>
</reference>
<keyword evidence="9" id="KW-1185">Reference proteome</keyword>
<dbReference type="InterPro" id="IPR001550">
    <property type="entry name" value="Transcrpt_antitermin_CS"/>
</dbReference>
<evidence type="ECO:0000256" key="2">
    <source>
        <dbReference type="ARBA" id="ARBA00022884"/>
    </source>
</evidence>
<dbReference type="PANTHER" id="PTHR30185:SF15">
    <property type="entry name" value="CRYPTIC BETA-GLUCOSIDE BGL OPERON ANTITERMINATOR"/>
    <property type="match status" value="1"/>
</dbReference>
<keyword evidence="4" id="KW-0010">Activator</keyword>
<dbReference type="PROSITE" id="PS00654">
    <property type="entry name" value="PRD_1"/>
    <property type="match status" value="1"/>
</dbReference>
<name>A0ABT2SCF5_9FIRM</name>
<dbReference type="SUPFAM" id="SSF63520">
    <property type="entry name" value="PTS-regulatory domain, PRD"/>
    <property type="match status" value="2"/>
</dbReference>
<keyword evidence="3" id="KW-0805">Transcription regulation</keyword>
<dbReference type="Pfam" id="PF03123">
    <property type="entry name" value="CAT_RBD"/>
    <property type="match status" value="1"/>
</dbReference>
<comment type="caution">
    <text evidence="8">The sequence shown here is derived from an EMBL/GenBank/DDBJ whole genome shotgun (WGS) entry which is preliminary data.</text>
</comment>
<keyword evidence="2" id="KW-0694">RNA-binding</keyword>
<dbReference type="InterPro" id="IPR011608">
    <property type="entry name" value="PRD"/>
</dbReference>
<keyword evidence="5" id="KW-0804">Transcription</keyword>
<dbReference type="InterPro" id="IPR036650">
    <property type="entry name" value="CAT_RNA-bd_dom_sf"/>
</dbReference>
<gene>
    <name evidence="8" type="ORF">OCV43_05495</name>
</gene>
<proteinExistence type="inferred from homology"/>
<evidence type="ECO:0000259" key="7">
    <source>
        <dbReference type="PROSITE" id="PS51372"/>
    </source>
</evidence>
<comment type="similarity">
    <text evidence="6">Belongs to the transcriptional antiterminator BglG family.</text>
</comment>
<keyword evidence="1" id="KW-0677">Repeat</keyword>
<evidence type="ECO:0000313" key="8">
    <source>
        <dbReference type="EMBL" id="MCU6716732.1"/>
    </source>
</evidence>
<feature type="domain" description="PRD" evidence="7">
    <location>
        <begin position="170"/>
        <end position="278"/>
    </location>
</feature>
<evidence type="ECO:0000256" key="5">
    <source>
        <dbReference type="ARBA" id="ARBA00023163"/>
    </source>
</evidence>
<dbReference type="InterPro" id="IPR050661">
    <property type="entry name" value="BglG_antiterminators"/>
</dbReference>
<dbReference type="SMART" id="SM01061">
    <property type="entry name" value="CAT_RBD"/>
    <property type="match status" value="1"/>
</dbReference>
<dbReference type="Pfam" id="PF00874">
    <property type="entry name" value="PRD"/>
    <property type="match status" value="2"/>
</dbReference>
<dbReference type="Gene3D" id="1.10.1790.10">
    <property type="entry name" value="PRD domain"/>
    <property type="match status" value="2"/>
</dbReference>
<dbReference type="InterPro" id="IPR004341">
    <property type="entry name" value="CAT_RNA-bd_dom"/>
</dbReference>
<dbReference type="NCBIfam" id="NF046042">
    <property type="entry name" value="LicT"/>
    <property type="match status" value="1"/>
</dbReference>
<dbReference type="Gene3D" id="2.30.24.10">
    <property type="entry name" value="CAT RNA-binding domain"/>
    <property type="match status" value="1"/>
</dbReference>